<proteinExistence type="predicted"/>
<dbReference type="EMBL" id="BAABGX010000001">
    <property type="protein sequence ID" value="GAA4297292.1"/>
    <property type="molecule type" value="Genomic_DNA"/>
</dbReference>
<name>A0ABP8F841_9BACT</name>
<evidence type="ECO:0008006" key="3">
    <source>
        <dbReference type="Google" id="ProtNLM"/>
    </source>
</evidence>
<gene>
    <name evidence="1" type="ORF">GCM10023183_04720</name>
</gene>
<dbReference type="Proteomes" id="UP001501844">
    <property type="component" value="Unassembled WGS sequence"/>
</dbReference>
<evidence type="ECO:0000313" key="2">
    <source>
        <dbReference type="Proteomes" id="UP001501844"/>
    </source>
</evidence>
<sequence>MIGQWKTFDANRKLRKVEKSLLVDSTSLIETSEFFQNGQLKKQGIAVLDKSGPSPRFYLKGEWTYFLENGTPDKKVLYENGWGVMTTYADGKVIKSPAPPVVLPKKPQNQSNTRSGVKMIRKGNEIITIQYKENGDSTVQITPVKPLN</sequence>
<protein>
    <recommendedName>
        <fullName evidence="3">MORN repeat variant</fullName>
    </recommendedName>
</protein>
<evidence type="ECO:0000313" key="1">
    <source>
        <dbReference type="EMBL" id="GAA4297292.1"/>
    </source>
</evidence>
<keyword evidence="2" id="KW-1185">Reference proteome</keyword>
<comment type="caution">
    <text evidence="1">The sequence shown here is derived from an EMBL/GenBank/DDBJ whole genome shotgun (WGS) entry which is preliminary data.</text>
</comment>
<organism evidence="1 2">
    <name type="scientific">Nibribacter koreensis</name>
    <dbReference type="NCBI Taxonomy" id="1084519"/>
    <lineage>
        <taxon>Bacteria</taxon>
        <taxon>Pseudomonadati</taxon>
        <taxon>Bacteroidota</taxon>
        <taxon>Cytophagia</taxon>
        <taxon>Cytophagales</taxon>
        <taxon>Hymenobacteraceae</taxon>
        <taxon>Nibribacter</taxon>
    </lineage>
</organism>
<accession>A0ABP8F841</accession>
<reference evidence="2" key="1">
    <citation type="journal article" date="2019" name="Int. J. Syst. Evol. Microbiol.">
        <title>The Global Catalogue of Microorganisms (GCM) 10K type strain sequencing project: providing services to taxonomists for standard genome sequencing and annotation.</title>
        <authorList>
            <consortium name="The Broad Institute Genomics Platform"/>
            <consortium name="The Broad Institute Genome Sequencing Center for Infectious Disease"/>
            <person name="Wu L."/>
            <person name="Ma J."/>
        </authorList>
    </citation>
    <scope>NUCLEOTIDE SEQUENCE [LARGE SCALE GENOMIC DNA]</scope>
    <source>
        <strain evidence="2">JCM 17917</strain>
    </source>
</reference>
<dbReference type="Gene3D" id="3.90.930.1">
    <property type="match status" value="1"/>
</dbReference>